<sequence>RYTASGSRSRLQITDMTPAAKGWPSGWTATSRAARTRWRLSCLVAMSFMPS</sequence>
<dbReference type="EMBL" id="LXQA010814414">
    <property type="protein sequence ID" value="MCI72268.1"/>
    <property type="molecule type" value="Genomic_DNA"/>
</dbReference>
<feature type="non-terminal residue" evidence="1">
    <location>
        <position position="1"/>
    </location>
</feature>
<name>A0A392UH47_9FABA</name>
<organism evidence="1 2">
    <name type="scientific">Trifolium medium</name>
    <dbReference type="NCBI Taxonomy" id="97028"/>
    <lineage>
        <taxon>Eukaryota</taxon>
        <taxon>Viridiplantae</taxon>
        <taxon>Streptophyta</taxon>
        <taxon>Embryophyta</taxon>
        <taxon>Tracheophyta</taxon>
        <taxon>Spermatophyta</taxon>
        <taxon>Magnoliopsida</taxon>
        <taxon>eudicotyledons</taxon>
        <taxon>Gunneridae</taxon>
        <taxon>Pentapetalae</taxon>
        <taxon>rosids</taxon>
        <taxon>fabids</taxon>
        <taxon>Fabales</taxon>
        <taxon>Fabaceae</taxon>
        <taxon>Papilionoideae</taxon>
        <taxon>50 kb inversion clade</taxon>
        <taxon>NPAAA clade</taxon>
        <taxon>Hologalegina</taxon>
        <taxon>IRL clade</taxon>
        <taxon>Trifolieae</taxon>
        <taxon>Trifolium</taxon>
    </lineage>
</organism>
<comment type="caution">
    <text evidence="1">The sequence shown here is derived from an EMBL/GenBank/DDBJ whole genome shotgun (WGS) entry which is preliminary data.</text>
</comment>
<protein>
    <submittedName>
        <fullName evidence="1">Uncharacterized protein</fullName>
    </submittedName>
</protein>
<keyword evidence="2" id="KW-1185">Reference proteome</keyword>
<evidence type="ECO:0000313" key="2">
    <source>
        <dbReference type="Proteomes" id="UP000265520"/>
    </source>
</evidence>
<dbReference type="AlphaFoldDB" id="A0A392UH47"/>
<dbReference type="Proteomes" id="UP000265520">
    <property type="component" value="Unassembled WGS sequence"/>
</dbReference>
<accession>A0A392UH47</accession>
<evidence type="ECO:0000313" key="1">
    <source>
        <dbReference type="EMBL" id="MCI72268.1"/>
    </source>
</evidence>
<reference evidence="1 2" key="1">
    <citation type="journal article" date="2018" name="Front. Plant Sci.">
        <title>Red Clover (Trifolium pratense) and Zigzag Clover (T. medium) - A Picture of Genomic Similarities and Differences.</title>
        <authorList>
            <person name="Dluhosova J."/>
            <person name="Istvanek J."/>
            <person name="Nedelnik J."/>
            <person name="Repkova J."/>
        </authorList>
    </citation>
    <scope>NUCLEOTIDE SEQUENCE [LARGE SCALE GENOMIC DNA]</scope>
    <source>
        <strain evidence="2">cv. 10/8</strain>
        <tissue evidence="1">Leaf</tissue>
    </source>
</reference>
<proteinExistence type="predicted"/>